<keyword evidence="2" id="KW-1185">Reference proteome</keyword>
<dbReference type="KEGG" id="rter:IDM49_05730"/>
<gene>
    <name evidence="1" type="ORF">IDM49_05730</name>
</gene>
<dbReference type="EMBL" id="CP061539">
    <property type="protein sequence ID" value="QNV38739.1"/>
    <property type="molecule type" value="Genomic_DNA"/>
</dbReference>
<organism evidence="1 2">
    <name type="scientific">Rothia terrae</name>
    <dbReference type="NCBI Taxonomy" id="396015"/>
    <lineage>
        <taxon>Bacteria</taxon>
        <taxon>Bacillati</taxon>
        <taxon>Actinomycetota</taxon>
        <taxon>Actinomycetes</taxon>
        <taxon>Micrococcales</taxon>
        <taxon>Micrococcaceae</taxon>
        <taxon>Rothia</taxon>
    </lineage>
</organism>
<proteinExistence type="predicted"/>
<dbReference type="GeneID" id="96623729"/>
<evidence type="ECO:0000313" key="2">
    <source>
        <dbReference type="Proteomes" id="UP000516404"/>
    </source>
</evidence>
<accession>A0A7H2BGE3</accession>
<dbReference type="Proteomes" id="UP000516404">
    <property type="component" value="Chromosome"/>
</dbReference>
<dbReference type="RefSeq" id="WP_190725335.1">
    <property type="nucleotide sequence ID" value="NZ_CP061539.1"/>
</dbReference>
<sequence>MKPTKYTKKPITIEAMLFDGTRECGTEIMKWISESRVAGPTLSAGFSELTEYTSWVEGGYVDWKFEIETLEGTLTAEPGDYIIKGTKDEFYPCKPDIFQQTYTEQVQ</sequence>
<name>A0A7H2BGE3_9MICC</name>
<reference evidence="1 2" key="1">
    <citation type="submission" date="2020-09" db="EMBL/GenBank/DDBJ databases">
        <title>Investigation of environmental microbes.</title>
        <authorList>
            <person name="Ou Y."/>
            <person name="Kang Q."/>
        </authorList>
    </citation>
    <scope>NUCLEOTIDE SEQUENCE [LARGE SCALE GENOMIC DNA]</scope>
    <source>
        <strain evidence="1 2">KJZ-14</strain>
    </source>
</reference>
<dbReference type="AlphaFoldDB" id="A0A7H2BGE3"/>
<protein>
    <submittedName>
        <fullName evidence="1">Uncharacterized protein</fullName>
    </submittedName>
</protein>
<evidence type="ECO:0000313" key="1">
    <source>
        <dbReference type="EMBL" id="QNV38739.1"/>
    </source>
</evidence>